<evidence type="ECO:0000313" key="2">
    <source>
        <dbReference type="Proteomes" id="UP001239111"/>
    </source>
</evidence>
<evidence type="ECO:0000313" key="1">
    <source>
        <dbReference type="EMBL" id="KAJ8680815.1"/>
    </source>
</evidence>
<proteinExistence type="predicted"/>
<sequence length="389" mass="43502">MSTISRIAGTLGLPPTVTFHWNLCISPSTDVVQYNSPSFWLRDSSGFEHEWRLEVEVIPNSQTPSSASTTNSPHTFRFGFSPPQPTFSFSSSFGGFAFSKIRLVYLGEGEISLSSIGFQLSLKTLLLSTSSEIYNDLKQNNASHSFDYSSSSATPQALKTKQFNSTDSSYVINLNTAHFQAPCNIEVVCEIVAHTVSVYTKRVADEINMHDLSLKTELEELFESGQFSDVTVIVEKKELHLHKSILSKRSDVFAAMFEHDLEESKSNRVNIDDLSYEVMREFFRYMYAAKINNMENLMSGLLVASEKYAVEGLKTLCENCMIKALSFENAIECVNLANIHNAKKLETECIKFITSNASHIVEQSKYDLSILPGDLINTLYSALAKKSSK</sequence>
<name>A0ACC2PB39_9HYME</name>
<gene>
    <name evidence="1" type="ORF">QAD02_016602</name>
</gene>
<keyword evidence="2" id="KW-1185">Reference proteome</keyword>
<organism evidence="1 2">
    <name type="scientific">Eretmocerus hayati</name>
    <dbReference type="NCBI Taxonomy" id="131215"/>
    <lineage>
        <taxon>Eukaryota</taxon>
        <taxon>Metazoa</taxon>
        <taxon>Ecdysozoa</taxon>
        <taxon>Arthropoda</taxon>
        <taxon>Hexapoda</taxon>
        <taxon>Insecta</taxon>
        <taxon>Pterygota</taxon>
        <taxon>Neoptera</taxon>
        <taxon>Endopterygota</taxon>
        <taxon>Hymenoptera</taxon>
        <taxon>Apocrita</taxon>
        <taxon>Proctotrupomorpha</taxon>
        <taxon>Chalcidoidea</taxon>
        <taxon>Aphelinidae</taxon>
        <taxon>Aphelininae</taxon>
        <taxon>Eretmocerus</taxon>
    </lineage>
</organism>
<dbReference type="EMBL" id="CM056742">
    <property type="protein sequence ID" value="KAJ8680815.1"/>
    <property type="molecule type" value="Genomic_DNA"/>
</dbReference>
<protein>
    <submittedName>
        <fullName evidence="1">Uncharacterized protein</fullName>
    </submittedName>
</protein>
<dbReference type="Proteomes" id="UP001239111">
    <property type="component" value="Chromosome 2"/>
</dbReference>
<reference evidence="1" key="1">
    <citation type="submission" date="2023-04" db="EMBL/GenBank/DDBJ databases">
        <title>A chromosome-level genome assembly of the parasitoid wasp Eretmocerus hayati.</title>
        <authorList>
            <person name="Zhong Y."/>
            <person name="Liu S."/>
            <person name="Liu Y."/>
        </authorList>
    </citation>
    <scope>NUCLEOTIDE SEQUENCE</scope>
    <source>
        <strain evidence="1">ZJU_SS_LIU_2023</strain>
    </source>
</reference>
<accession>A0ACC2PB39</accession>
<comment type="caution">
    <text evidence="1">The sequence shown here is derived from an EMBL/GenBank/DDBJ whole genome shotgun (WGS) entry which is preliminary data.</text>
</comment>